<proteinExistence type="predicted"/>
<gene>
    <name evidence="1" type="ORF">L1987_51045</name>
</gene>
<reference evidence="2" key="1">
    <citation type="journal article" date="2022" name="Mol. Ecol. Resour.">
        <title>The genomes of chicory, endive, great burdock and yacon provide insights into Asteraceae palaeo-polyploidization history and plant inulin production.</title>
        <authorList>
            <person name="Fan W."/>
            <person name="Wang S."/>
            <person name="Wang H."/>
            <person name="Wang A."/>
            <person name="Jiang F."/>
            <person name="Liu H."/>
            <person name="Zhao H."/>
            <person name="Xu D."/>
            <person name="Zhang Y."/>
        </authorList>
    </citation>
    <scope>NUCLEOTIDE SEQUENCE [LARGE SCALE GENOMIC DNA]</scope>
    <source>
        <strain evidence="2">cv. Yunnan</strain>
    </source>
</reference>
<organism evidence="1 2">
    <name type="scientific">Smallanthus sonchifolius</name>
    <dbReference type="NCBI Taxonomy" id="185202"/>
    <lineage>
        <taxon>Eukaryota</taxon>
        <taxon>Viridiplantae</taxon>
        <taxon>Streptophyta</taxon>
        <taxon>Embryophyta</taxon>
        <taxon>Tracheophyta</taxon>
        <taxon>Spermatophyta</taxon>
        <taxon>Magnoliopsida</taxon>
        <taxon>eudicotyledons</taxon>
        <taxon>Gunneridae</taxon>
        <taxon>Pentapetalae</taxon>
        <taxon>asterids</taxon>
        <taxon>campanulids</taxon>
        <taxon>Asterales</taxon>
        <taxon>Asteraceae</taxon>
        <taxon>Asteroideae</taxon>
        <taxon>Heliantheae alliance</taxon>
        <taxon>Millerieae</taxon>
        <taxon>Smallanthus</taxon>
    </lineage>
</organism>
<protein>
    <submittedName>
        <fullName evidence="1">Uncharacterized protein</fullName>
    </submittedName>
</protein>
<accession>A0ACB9EQC0</accession>
<name>A0ACB9EQC0_9ASTR</name>
<evidence type="ECO:0000313" key="2">
    <source>
        <dbReference type="Proteomes" id="UP001056120"/>
    </source>
</evidence>
<dbReference type="Proteomes" id="UP001056120">
    <property type="component" value="Linkage Group LG17"/>
</dbReference>
<reference evidence="1 2" key="2">
    <citation type="journal article" date="2022" name="Mol. Ecol. Resour.">
        <title>The genomes of chicory, endive, great burdock and yacon provide insights into Asteraceae paleo-polyploidization history and plant inulin production.</title>
        <authorList>
            <person name="Fan W."/>
            <person name="Wang S."/>
            <person name="Wang H."/>
            <person name="Wang A."/>
            <person name="Jiang F."/>
            <person name="Liu H."/>
            <person name="Zhao H."/>
            <person name="Xu D."/>
            <person name="Zhang Y."/>
        </authorList>
    </citation>
    <scope>NUCLEOTIDE SEQUENCE [LARGE SCALE GENOMIC DNA]</scope>
    <source>
        <strain evidence="2">cv. Yunnan</strain>
        <tissue evidence="1">Leaves</tissue>
    </source>
</reference>
<evidence type="ECO:0000313" key="1">
    <source>
        <dbReference type="EMBL" id="KAI3760647.1"/>
    </source>
</evidence>
<dbReference type="EMBL" id="CM042034">
    <property type="protein sequence ID" value="KAI3760647.1"/>
    <property type="molecule type" value="Genomic_DNA"/>
</dbReference>
<comment type="caution">
    <text evidence="1">The sequence shown here is derived from an EMBL/GenBank/DDBJ whole genome shotgun (WGS) entry which is preliminary data.</text>
</comment>
<keyword evidence="2" id="KW-1185">Reference proteome</keyword>
<sequence length="258" mass="28387">MIPRLPPSIETMSQEFMEFVNLQYLHQTFHVGNLYDSSRVIEGEFLETLERDKICGEKHWAVGPFNPVEIQPDVSNPGHRHSCLQWLDKQPERSVIYVSFGTTTTFTESQIRELAIGLENSEQMFLWVVRDADKGDVFANEVGRRVVLPEGFEDRVEGRGGCFEGGIVQSVKVEKVVRKLMDTKEGAAVRKRAAELGGELRMSLAEDLLVIANRDALEEPFDYAINGSTSGGGGGVAVAAVGCGIEPATVAAAESKKE</sequence>